<dbReference type="Proteomes" id="UP000075321">
    <property type="component" value="Unassembled WGS sequence"/>
</dbReference>
<comment type="similarity">
    <text evidence="1">Belongs to the N(4)/N(6)-methyltransferase family. N(4) subfamily.</text>
</comment>
<proteinExistence type="inferred from homology"/>
<dbReference type="PRINTS" id="PR00508">
    <property type="entry name" value="S21N4MTFRASE"/>
</dbReference>
<sequence length="346" mass="39089">MRTEHALHAGDARDLALPADAVDLVVTSPPYPMIEMWDEAFAGLDPAVGDALEAGDGDRAFEAMHRVLDSVWDELDRVLREGGIACINVGDATRTVEDTFQTYPNHVRVTEAFRERGFVSLPGILWRKPTNSAAKFMGSGMVPTNAYPTLEHEHVLVFRKGGPRRFEPRSEARYESAYFWEERNRWFSDLWSDIRGTDQRLDGEARERSGAFPFELPYRLINMFSIYGDTVCDPFWGTGTTTLAAMVAGRESVGYELDPDLIEAFDERLTGLPSFSQEVIEKRLAAHEAFVERVGPGELGYDAVHYGFPVRTKQERNVRFYAVERVEEATRGYEVVHHPIECETDG</sequence>
<keyword evidence="6" id="KW-0238">DNA-binding</keyword>
<accession>A0A151AEM6</accession>
<dbReference type="GO" id="GO:0008170">
    <property type="term" value="F:N-methyltransferase activity"/>
    <property type="evidence" value="ECO:0007669"/>
    <property type="project" value="InterPro"/>
</dbReference>
<gene>
    <name evidence="10" type="primary">mjaIM</name>
    <name evidence="10" type="ORF">HAPAU_12180</name>
</gene>
<dbReference type="GO" id="GO:0003677">
    <property type="term" value="F:DNA binding"/>
    <property type="evidence" value="ECO:0007669"/>
    <property type="project" value="UniProtKB-KW"/>
</dbReference>
<dbReference type="AlphaFoldDB" id="A0A151AEM6"/>
<feature type="domain" description="DNA methylase N-4/N-6" evidence="9">
    <location>
        <begin position="22"/>
        <end position="265"/>
    </location>
</feature>
<evidence type="ECO:0000256" key="4">
    <source>
        <dbReference type="ARBA" id="ARBA00022691"/>
    </source>
</evidence>
<evidence type="ECO:0000256" key="6">
    <source>
        <dbReference type="ARBA" id="ARBA00023125"/>
    </source>
</evidence>
<evidence type="ECO:0000256" key="3">
    <source>
        <dbReference type="ARBA" id="ARBA00022679"/>
    </source>
</evidence>
<dbReference type="InterPro" id="IPR002941">
    <property type="entry name" value="DNA_methylase_N4/N6"/>
</dbReference>
<comment type="caution">
    <text evidence="10">The sequence shown here is derived from an EMBL/GenBank/DDBJ whole genome shotgun (WGS) entry which is preliminary data.</text>
</comment>
<evidence type="ECO:0000313" key="11">
    <source>
        <dbReference type="Proteomes" id="UP000075321"/>
    </source>
</evidence>
<evidence type="ECO:0000256" key="5">
    <source>
        <dbReference type="ARBA" id="ARBA00022747"/>
    </source>
</evidence>
<dbReference type="InterPro" id="IPR029063">
    <property type="entry name" value="SAM-dependent_MTases_sf"/>
</dbReference>
<keyword evidence="3 10" id="KW-0808">Transferase</keyword>
<dbReference type="GO" id="GO:0032259">
    <property type="term" value="P:methylation"/>
    <property type="evidence" value="ECO:0007669"/>
    <property type="project" value="UniProtKB-KW"/>
</dbReference>
<evidence type="ECO:0000256" key="2">
    <source>
        <dbReference type="ARBA" id="ARBA00022603"/>
    </source>
</evidence>
<dbReference type="PATRIC" id="fig|1008153.3.peg.1226"/>
<reference evidence="10 11" key="1">
    <citation type="submission" date="2016-02" db="EMBL/GenBank/DDBJ databases">
        <title>Genome sequence of Halalkalicoccus paucihalophilus DSM 24557.</title>
        <authorList>
            <person name="Poehlein A."/>
            <person name="Daniel R."/>
        </authorList>
    </citation>
    <scope>NUCLEOTIDE SEQUENCE [LARGE SCALE GENOMIC DNA]</scope>
    <source>
        <strain evidence="10 11">DSM 24557</strain>
    </source>
</reference>
<dbReference type="EMBL" id="LTAZ01000004">
    <property type="protein sequence ID" value="KYH26126.1"/>
    <property type="molecule type" value="Genomic_DNA"/>
</dbReference>
<protein>
    <recommendedName>
        <fullName evidence="8">Type II methyltransferase</fullName>
        <ecNumber evidence="8">2.1.1.113</ecNumber>
    </recommendedName>
    <alternativeName>
        <fullName evidence="8">N-4 cytosine-specific methyltransferase</fullName>
    </alternativeName>
</protein>
<evidence type="ECO:0000259" key="9">
    <source>
        <dbReference type="Pfam" id="PF01555"/>
    </source>
</evidence>
<dbReference type="SUPFAM" id="SSF53335">
    <property type="entry name" value="S-adenosyl-L-methionine-dependent methyltransferases"/>
    <property type="match status" value="1"/>
</dbReference>
<evidence type="ECO:0000256" key="7">
    <source>
        <dbReference type="ARBA" id="ARBA00049120"/>
    </source>
</evidence>
<dbReference type="REBASE" id="151999">
    <property type="entry name" value="M.Hpa24557ORF12180P"/>
</dbReference>
<dbReference type="Gene3D" id="3.40.50.150">
    <property type="entry name" value="Vaccinia Virus protein VP39"/>
    <property type="match status" value="1"/>
</dbReference>
<dbReference type="OrthoDB" id="38200at2157"/>
<dbReference type="InterPro" id="IPR017985">
    <property type="entry name" value="MeTrfase_CN4_CS"/>
</dbReference>
<name>A0A151AEM6_9EURY</name>
<dbReference type="EC" id="2.1.1.113" evidence="8"/>
<keyword evidence="2 8" id="KW-0489">Methyltransferase</keyword>
<evidence type="ECO:0000256" key="8">
    <source>
        <dbReference type="RuleBase" id="RU362026"/>
    </source>
</evidence>
<dbReference type="GO" id="GO:0015667">
    <property type="term" value="F:site-specific DNA-methyltransferase (cytosine-N4-specific) activity"/>
    <property type="evidence" value="ECO:0007669"/>
    <property type="project" value="UniProtKB-EC"/>
</dbReference>
<evidence type="ECO:0000256" key="1">
    <source>
        <dbReference type="ARBA" id="ARBA00010203"/>
    </source>
</evidence>
<dbReference type="InterPro" id="IPR001091">
    <property type="entry name" value="RM_Methyltransferase"/>
</dbReference>
<evidence type="ECO:0000313" key="10">
    <source>
        <dbReference type="EMBL" id="KYH26126.1"/>
    </source>
</evidence>
<dbReference type="GO" id="GO:0009307">
    <property type="term" value="P:DNA restriction-modification system"/>
    <property type="evidence" value="ECO:0007669"/>
    <property type="project" value="UniProtKB-KW"/>
</dbReference>
<keyword evidence="5 8" id="KW-0680">Restriction system</keyword>
<dbReference type="Pfam" id="PF01555">
    <property type="entry name" value="N6_N4_Mtase"/>
    <property type="match status" value="1"/>
</dbReference>
<organism evidence="10 11">
    <name type="scientific">Halalkalicoccus paucihalophilus</name>
    <dbReference type="NCBI Taxonomy" id="1008153"/>
    <lineage>
        <taxon>Archaea</taxon>
        <taxon>Methanobacteriati</taxon>
        <taxon>Methanobacteriota</taxon>
        <taxon>Stenosarchaea group</taxon>
        <taxon>Halobacteria</taxon>
        <taxon>Halobacteriales</taxon>
        <taxon>Halococcaceae</taxon>
        <taxon>Halalkalicoccus</taxon>
    </lineage>
</organism>
<comment type="catalytic activity">
    <reaction evidence="7 8">
        <text>a 2'-deoxycytidine in DNA + S-adenosyl-L-methionine = an N(4)-methyl-2'-deoxycytidine in DNA + S-adenosyl-L-homocysteine + H(+)</text>
        <dbReference type="Rhea" id="RHEA:16857"/>
        <dbReference type="Rhea" id="RHEA-COMP:11369"/>
        <dbReference type="Rhea" id="RHEA-COMP:13674"/>
        <dbReference type="ChEBI" id="CHEBI:15378"/>
        <dbReference type="ChEBI" id="CHEBI:57856"/>
        <dbReference type="ChEBI" id="CHEBI:59789"/>
        <dbReference type="ChEBI" id="CHEBI:85452"/>
        <dbReference type="ChEBI" id="CHEBI:137933"/>
        <dbReference type="EC" id="2.1.1.113"/>
    </reaction>
</comment>
<dbReference type="PROSITE" id="PS00093">
    <property type="entry name" value="N4_MTASE"/>
    <property type="match status" value="1"/>
</dbReference>
<keyword evidence="11" id="KW-1185">Reference proteome</keyword>
<dbReference type="RefSeq" id="WP_066380588.1">
    <property type="nucleotide sequence ID" value="NZ_LTAZ01000004.1"/>
</dbReference>
<keyword evidence="4 8" id="KW-0949">S-adenosyl-L-methionine</keyword>